<evidence type="ECO:0000313" key="2">
    <source>
        <dbReference type="Proteomes" id="UP001295462"/>
    </source>
</evidence>
<accession>A0AAU9QMG7</accession>
<name>A0AAU9QMG7_9VIBR</name>
<evidence type="ECO:0000313" key="1">
    <source>
        <dbReference type="EMBL" id="CAH1593298.1"/>
    </source>
</evidence>
<dbReference type="EMBL" id="CAKMUD010000079">
    <property type="protein sequence ID" value="CAH1593298.1"/>
    <property type="molecule type" value="Genomic_DNA"/>
</dbReference>
<gene>
    <name evidence="1" type="ORF">THF1A12_260076</name>
</gene>
<organism evidence="1 2">
    <name type="scientific">Vibrio jasicida</name>
    <dbReference type="NCBI Taxonomy" id="766224"/>
    <lineage>
        <taxon>Bacteria</taxon>
        <taxon>Pseudomonadati</taxon>
        <taxon>Pseudomonadota</taxon>
        <taxon>Gammaproteobacteria</taxon>
        <taxon>Vibrionales</taxon>
        <taxon>Vibrionaceae</taxon>
        <taxon>Vibrio</taxon>
    </lineage>
</organism>
<evidence type="ECO:0008006" key="3">
    <source>
        <dbReference type="Google" id="ProtNLM"/>
    </source>
</evidence>
<sequence>MCVVADSRSLPIRYLQVDRRRLDCPSADRITKPLIFSEAFVFLM</sequence>
<dbReference type="AlphaFoldDB" id="A0AAU9QMG7"/>
<proteinExistence type="predicted"/>
<dbReference type="Proteomes" id="UP001295462">
    <property type="component" value="Unassembled WGS sequence"/>
</dbReference>
<protein>
    <recommendedName>
        <fullName evidence="3">Acetyltransferase</fullName>
    </recommendedName>
</protein>
<reference evidence="1" key="1">
    <citation type="submission" date="2022-01" db="EMBL/GenBank/DDBJ databases">
        <authorList>
            <person name="Lagorce A."/>
        </authorList>
    </citation>
    <scope>NUCLEOTIDE SEQUENCE</scope>
    <source>
        <strain evidence="1">Th15_F1_A12</strain>
    </source>
</reference>
<comment type="caution">
    <text evidence="1">The sequence shown here is derived from an EMBL/GenBank/DDBJ whole genome shotgun (WGS) entry which is preliminary data.</text>
</comment>